<dbReference type="AlphaFoldDB" id="A0AA40E5A5"/>
<organism evidence="3 4">
    <name type="scientific">Lasiosphaeris hirsuta</name>
    <dbReference type="NCBI Taxonomy" id="260670"/>
    <lineage>
        <taxon>Eukaryota</taxon>
        <taxon>Fungi</taxon>
        <taxon>Dikarya</taxon>
        <taxon>Ascomycota</taxon>
        <taxon>Pezizomycotina</taxon>
        <taxon>Sordariomycetes</taxon>
        <taxon>Sordariomycetidae</taxon>
        <taxon>Sordariales</taxon>
        <taxon>Lasiosphaeriaceae</taxon>
        <taxon>Lasiosphaeris</taxon>
    </lineage>
</organism>
<comment type="caution">
    <text evidence="3">The sequence shown here is derived from an EMBL/GenBank/DDBJ whole genome shotgun (WGS) entry which is preliminary data.</text>
</comment>
<dbReference type="Gene3D" id="3.40.50.150">
    <property type="entry name" value="Vaccinia Virus protein VP39"/>
    <property type="match status" value="1"/>
</dbReference>
<proteinExistence type="inferred from homology"/>
<keyword evidence="3" id="KW-0808">Transferase</keyword>
<reference evidence="3" key="1">
    <citation type="submission" date="2023-06" db="EMBL/GenBank/DDBJ databases">
        <title>Genome-scale phylogeny and comparative genomics of the fungal order Sordariales.</title>
        <authorList>
            <consortium name="Lawrence Berkeley National Laboratory"/>
            <person name="Hensen N."/>
            <person name="Bonometti L."/>
            <person name="Westerberg I."/>
            <person name="Brannstrom I.O."/>
            <person name="Guillou S."/>
            <person name="Cros-Aarteil S."/>
            <person name="Calhoun S."/>
            <person name="Haridas S."/>
            <person name="Kuo A."/>
            <person name="Mondo S."/>
            <person name="Pangilinan J."/>
            <person name="Riley R."/>
            <person name="Labutti K."/>
            <person name="Andreopoulos B."/>
            <person name="Lipzen A."/>
            <person name="Chen C."/>
            <person name="Yanf M."/>
            <person name="Daum C."/>
            <person name="Ng V."/>
            <person name="Clum A."/>
            <person name="Steindorff A."/>
            <person name="Ohm R."/>
            <person name="Martin F."/>
            <person name="Silar P."/>
            <person name="Natvig D."/>
            <person name="Lalanne C."/>
            <person name="Gautier V."/>
            <person name="Ament-Velasquez S.L."/>
            <person name="Kruys A."/>
            <person name="Hutchinson M.I."/>
            <person name="Powell A.J."/>
            <person name="Barry K."/>
            <person name="Miller A.N."/>
            <person name="Grigoriev I.V."/>
            <person name="Debuchy R."/>
            <person name="Gladieux P."/>
            <person name="Thoren M.H."/>
            <person name="Johannesson H."/>
        </authorList>
    </citation>
    <scope>NUCLEOTIDE SEQUENCE</scope>
    <source>
        <strain evidence="3">SMH4607-1</strain>
    </source>
</reference>
<evidence type="ECO:0000313" key="4">
    <source>
        <dbReference type="Proteomes" id="UP001172102"/>
    </source>
</evidence>
<dbReference type="PANTHER" id="PTHR43591">
    <property type="entry name" value="METHYLTRANSFERASE"/>
    <property type="match status" value="1"/>
</dbReference>
<dbReference type="Proteomes" id="UP001172102">
    <property type="component" value="Unassembled WGS sequence"/>
</dbReference>
<dbReference type="GO" id="GO:0008168">
    <property type="term" value="F:methyltransferase activity"/>
    <property type="evidence" value="ECO:0007669"/>
    <property type="project" value="UniProtKB-KW"/>
</dbReference>
<dbReference type="SUPFAM" id="SSF53335">
    <property type="entry name" value="S-adenosyl-L-methionine-dependent methyltransferases"/>
    <property type="match status" value="1"/>
</dbReference>
<name>A0AA40E5A5_9PEZI</name>
<keyword evidence="3" id="KW-0489">Methyltransferase</keyword>
<gene>
    <name evidence="3" type="ORF">B0H67DRAFT_135484</name>
</gene>
<evidence type="ECO:0000313" key="3">
    <source>
        <dbReference type="EMBL" id="KAK0725572.1"/>
    </source>
</evidence>
<comment type="similarity">
    <text evidence="1">Belongs to the methyltransferase superfamily. LaeA methyltransferase family.</text>
</comment>
<evidence type="ECO:0000256" key="2">
    <source>
        <dbReference type="SAM" id="MobiDB-lite"/>
    </source>
</evidence>
<evidence type="ECO:0000256" key="1">
    <source>
        <dbReference type="ARBA" id="ARBA00038158"/>
    </source>
</evidence>
<sequence length="366" mass="40642">MTEAASSPKDVASPEAAATPTDAASLPAAGPDTVIEADAELNNFPDNDNDSAFGSDSVVASDTASLASSVLKYRVENGRTYHAYKAGSYFMPNDEHENSRLDLQHNLCVMTLGDKLYSSPVGKKMPLNRVLDGGTGTGIWAMDFADEHPETAVVGTDLSPIQPVFVPPNVEFFIDDLEADWTFVKPFDFIYFRMMAGSLKDWPRLFRQSFEHLRPGGYVEILDPVLPLLCDDGTLKEDSALLRWNNLMLEASNIFGATLGSAAHYKQQLADAGFVNVVEVTHKWPTNGWPKDPLYKTLGEWNFANMYEGVSGMSLFLFPNFLGWSIAEVELFIIDVRKEMKDRRIHAYWNMQVCSTILLQRGGKAY</sequence>
<keyword evidence="4" id="KW-1185">Reference proteome</keyword>
<dbReference type="Pfam" id="PF13489">
    <property type="entry name" value="Methyltransf_23"/>
    <property type="match status" value="1"/>
</dbReference>
<accession>A0AA40E5A5</accession>
<protein>
    <submittedName>
        <fullName evidence="3">S-adenosyl-L-methionine-dependent methyltransferase</fullName>
    </submittedName>
</protein>
<dbReference type="GO" id="GO:0032259">
    <property type="term" value="P:methylation"/>
    <property type="evidence" value="ECO:0007669"/>
    <property type="project" value="UniProtKB-KW"/>
</dbReference>
<dbReference type="InterPro" id="IPR029063">
    <property type="entry name" value="SAM-dependent_MTases_sf"/>
</dbReference>
<feature type="region of interest" description="Disordered" evidence="2">
    <location>
        <begin position="1"/>
        <end position="32"/>
    </location>
</feature>
<dbReference type="PANTHER" id="PTHR43591:SF31">
    <property type="entry name" value="LAEA-LIKE, PUTATIVE (AFU_ORTHOLOGUE AFUA_8G01930)-RELATED"/>
    <property type="match status" value="1"/>
</dbReference>
<dbReference type="CDD" id="cd02440">
    <property type="entry name" value="AdoMet_MTases"/>
    <property type="match status" value="1"/>
</dbReference>
<dbReference type="EMBL" id="JAUKUA010000002">
    <property type="protein sequence ID" value="KAK0725572.1"/>
    <property type="molecule type" value="Genomic_DNA"/>
</dbReference>